<dbReference type="InterPro" id="IPR027417">
    <property type="entry name" value="P-loop_NTPase"/>
</dbReference>
<protein>
    <submittedName>
        <fullName evidence="2">7236_t:CDS:1</fullName>
    </submittedName>
</protein>
<proteinExistence type="predicted"/>
<dbReference type="EMBL" id="CAJVPQ010023519">
    <property type="protein sequence ID" value="CAG8762952.1"/>
    <property type="molecule type" value="Genomic_DNA"/>
</dbReference>
<dbReference type="Gene3D" id="3.40.50.300">
    <property type="entry name" value="P-loop containing nucleotide triphosphate hydrolases"/>
    <property type="match status" value="1"/>
</dbReference>
<dbReference type="GO" id="GO:0002098">
    <property type="term" value="P:tRNA wobble uridine modification"/>
    <property type="evidence" value="ECO:0007669"/>
    <property type="project" value="InterPro"/>
</dbReference>
<feature type="region of interest" description="Disordered" evidence="1">
    <location>
        <begin position="70"/>
        <end position="99"/>
    </location>
</feature>
<feature type="non-terminal residue" evidence="2">
    <location>
        <position position="1"/>
    </location>
</feature>
<accession>A0A9N9J2R7</accession>
<gene>
    <name evidence="2" type="ORF">FCALED_LOCUS17045</name>
</gene>
<feature type="compositionally biased region" description="Basic and acidic residues" evidence="1">
    <location>
        <begin position="90"/>
        <end position="99"/>
    </location>
</feature>
<dbReference type="AlphaFoldDB" id="A0A9N9J2R7"/>
<keyword evidence="3" id="KW-1185">Reference proteome</keyword>
<evidence type="ECO:0000256" key="1">
    <source>
        <dbReference type="SAM" id="MobiDB-lite"/>
    </source>
</evidence>
<name>A0A9N9J2R7_9GLOM</name>
<comment type="caution">
    <text evidence="2">The sequence shown here is derived from an EMBL/GenBank/DDBJ whole genome shotgun (WGS) entry which is preliminary data.</text>
</comment>
<evidence type="ECO:0000313" key="3">
    <source>
        <dbReference type="Proteomes" id="UP000789570"/>
    </source>
</evidence>
<dbReference type="OrthoDB" id="289162at2759"/>
<sequence length="99" mass="11258">IEHMCDAVVEVESFAVPHIMDYSTFINYQHLIRSYHPSSTKLSVLSGGSGNNLGFKLRRKKFTIETFHLPPEGGINERRVGPETNKSVKKKEEDDKNKP</sequence>
<reference evidence="2" key="1">
    <citation type="submission" date="2021-06" db="EMBL/GenBank/DDBJ databases">
        <authorList>
            <person name="Kallberg Y."/>
            <person name="Tangrot J."/>
            <person name="Rosling A."/>
        </authorList>
    </citation>
    <scope>NUCLEOTIDE SEQUENCE</scope>
    <source>
        <strain evidence="2">UK204</strain>
    </source>
</reference>
<dbReference type="InterPro" id="IPR008728">
    <property type="entry name" value="Elongator_complex_protein_4"/>
</dbReference>
<dbReference type="Pfam" id="PF05625">
    <property type="entry name" value="PAXNEB"/>
    <property type="match status" value="1"/>
</dbReference>
<dbReference type="GO" id="GO:0033588">
    <property type="term" value="C:elongator holoenzyme complex"/>
    <property type="evidence" value="ECO:0007669"/>
    <property type="project" value="InterPro"/>
</dbReference>
<feature type="non-terminal residue" evidence="2">
    <location>
        <position position="99"/>
    </location>
</feature>
<evidence type="ECO:0000313" key="2">
    <source>
        <dbReference type="EMBL" id="CAG8762952.1"/>
    </source>
</evidence>
<dbReference type="Proteomes" id="UP000789570">
    <property type="component" value="Unassembled WGS sequence"/>
</dbReference>
<organism evidence="2 3">
    <name type="scientific">Funneliformis caledonium</name>
    <dbReference type="NCBI Taxonomy" id="1117310"/>
    <lineage>
        <taxon>Eukaryota</taxon>
        <taxon>Fungi</taxon>
        <taxon>Fungi incertae sedis</taxon>
        <taxon>Mucoromycota</taxon>
        <taxon>Glomeromycotina</taxon>
        <taxon>Glomeromycetes</taxon>
        <taxon>Glomerales</taxon>
        <taxon>Glomeraceae</taxon>
        <taxon>Funneliformis</taxon>
    </lineage>
</organism>